<dbReference type="PANTHER" id="PTHR37017:SF11">
    <property type="entry name" value="ESTERASE_LIPASE_THIOESTERASE DOMAIN-CONTAINING PROTEIN"/>
    <property type="match status" value="1"/>
</dbReference>
<proteinExistence type="predicted"/>
<dbReference type="InterPro" id="IPR029058">
    <property type="entry name" value="AB_hydrolase_fold"/>
</dbReference>
<geneLocation type="plasmid" evidence="2 5">
    <name>pJCM12687</name>
</geneLocation>
<evidence type="ECO:0000313" key="2">
    <source>
        <dbReference type="EMBL" id="BBZ14946.1"/>
    </source>
</evidence>
<evidence type="ECO:0000313" key="3">
    <source>
        <dbReference type="EMBL" id="ORA40432.1"/>
    </source>
</evidence>
<keyword evidence="2" id="KW-0614">Plasmid</keyword>
<accession>A0A7I7WBD4</accession>
<reference evidence="2" key="3">
    <citation type="submission" date="2020-02" db="EMBL/GenBank/DDBJ databases">
        <authorList>
            <person name="Matsumoto Y."/>
            <person name="Motooka D."/>
            <person name="Nakamura S."/>
        </authorList>
    </citation>
    <scope>NUCLEOTIDE SEQUENCE</scope>
    <source>
        <strain evidence="2">JCM 12687</strain>
        <plasmid evidence="2">pJCM12687</plasmid>
    </source>
</reference>
<name>A0A7I7WBD4_9MYCO</name>
<dbReference type="Proteomes" id="UP000192441">
    <property type="component" value="Unassembled WGS sequence"/>
</dbReference>
<protein>
    <submittedName>
        <fullName evidence="3">Alpha/beta hydrolase</fullName>
    </submittedName>
    <submittedName>
        <fullName evidence="2">Esterase</fullName>
    </submittedName>
</protein>
<dbReference type="AlphaFoldDB" id="A0A7I7WBD4"/>
<keyword evidence="3" id="KW-0378">Hydrolase</keyword>
<dbReference type="Gene3D" id="3.40.50.1820">
    <property type="entry name" value="alpha/beta hydrolase"/>
    <property type="match status" value="1"/>
</dbReference>
<dbReference type="EMBL" id="AP022607">
    <property type="protein sequence ID" value="BBZ14946.1"/>
    <property type="molecule type" value="Genomic_DNA"/>
</dbReference>
<dbReference type="PANTHER" id="PTHR37017">
    <property type="entry name" value="AB HYDROLASE-1 DOMAIN-CONTAINING PROTEIN-RELATED"/>
    <property type="match status" value="1"/>
</dbReference>
<dbReference type="GO" id="GO:0016787">
    <property type="term" value="F:hydrolase activity"/>
    <property type="evidence" value="ECO:0007669"/>
    <property type="project" value="UniProtKB-KW"/>
</dbReference>
<dbReference type="InterPro" id="IPR000073">
    <property type="entry name" value="AB_hydrolase_1"/>
</dbReference>
<reference evidence="2 5" key="2">
    <citation type="journal article" date="2019" name="Emerg. Microbes Infect.">
        <title>Comprehensive subspecies identification of 175 nontuberculous mycobacteria species based on 7547 genomic profiles.</title>
        <authorList>
            <person name="Matsumoto Y."/>
            <person name="Kinjo T."/>
            <person name="Motooka D."/>
            <person name="Nabeya D."/>
            <person name="Jung N."/>
            <person name="Uechi K."/>
            <person name="Horii T."/>
            <person name="Iida T."/>
            <person name="Fujita J."/>
            <person name="Nakamura S."/>
        </authorList>
    </citation>
    <scope>NUCLEOTIDE SEQUENCE [LARGE SCALE GENOMIC DNA]</scope>
    <source>
        <strain evidence="2 5">JCM 12687</strain>
        <plasmid evidence="2">pJCM12687</plasmid>
    </source>
</reference>
<dbReference type="Proteomes" id="UP000467379">
    <property type="component" value="Plasmid pJCM12687"/>
</dbReference>
<evidence type="ECO:0000313" key="5">
    <source>
        <dbReference type="Proteomes" id="UP000467379"/>
    </source>
</evidence>
<reference evidence="3 4" key="1">
    <citation type="submission" date="2016-12" db="EMBL/GenBank/DDBJ databases">
        <title>The new phylogeny of genus Mycobacterium.</title>
        <authorList>
            <person name="Tortoli E."/>
            <person name="Trovato A."/>
            <person name="Cirillo D.M."/>
        </authorList>
    </citation>
    <scope>NUCLEOTIDE SEQUENCE [LARGE SCALE GENOMIC DNA]</scope>
    <source>
        <strain evidence="3 4">DSM 44624</strain>
    </source>
</reference>
<dbReference type="RefSeq" id="WP_083130861.1">
    <property type="nucleotide sequence ID" value="NZ_AP022607.1"/>
</dbReference>
<keyword evidence="5" id="KW-1185">Reference proteome</keyword>
<dbReference type="SUPFAM" id="SSF53474">
    <property type="entry name" value="alpha/beta-Hydrolases"/>
    <property type="match status" value="1"/>
</dbReference>
<organism evidence="3 4">
    <name type="scientific">Mycobacterium branderi</name>
    <dbReference type="NCBI Taxonomy" id="43348"/>
    <lineage>
        <taxon>Bacteria</taxon>
        <taxon>Bacillati</taxon>
        <taxon>Actinomycetota</taxon>
        <taxon>Actinomycetes</taxon>
        <taxon>Mycobacteriales</taxon>
        <taxon>Mycobacteriaceae</taxon>
        <taxon>Mycobacterium</taxon>
    </lineage>
</organism>
<sequence length="243" mass="25868">MATRLVFVHGGLHTGGCWADTIDVIAALRPDIETLVVDLPGRRSVPGDLAYLTIDDCVCGVTQQITGHIPGDGPLVLVGHSLAGVILSGVVNRLGIDRVPHVIFVACCVPADGECVLDTLPFGLKRVVRHLVNRAPVIDRIPPGLVRYCFSNCATSGHRAKIKQGIVPESSALLTQAQVGGFPGSMRTSWIVTRRDRALPEAKQRAFIQNLGGVDDLVCIDAGHEVMITHPWELASALIALTG</sequence>
<evidence type="ECO:0000259" key="1">
    <source>
        <dbReference type="Pfam" id="PF12697"/>
    </source>
</evidence>
<dbReference type="Pfam" id="PF12697">
    <property type="entry name" value="Abhydrolase_6"/>
    <property type="match status" value="1"/>
</dbReference>
<gene>
    <name evidence="3" type="ORF">BST20_07880</name>
    <name evidence="2" type="ORF">MBRA_51410</name>
</gene>
<feature type="domain" description="AB hydrolase-1" evidence="1">
    <location>
        <begin position="5"/>
        <end position="233"/>
    </location>
</feature>
<dbReference type="OrthoDB" id="4723519at2"/>
<dbReference type="InterPro" id="IPR052897">
    <property type="entry name" value="Sec-Metab_Biosynth_Hydrolase"/>
</dbReference>
<evidence type="ECO:0000313" key="4">
    <source>
        <dbReference type="Proteomes" id="UP000192441"/>
    </source>
</evidence>
<dbReference type="EMBL" id="MVHM01000002">
    <property type="protein sequence ID" value="ORA40432.1"/>
    <property type="molecule type" value="Genomic_DNA"/>
</dbReference>